<accession>A0ABP0NQB1</accession>
<evidence type="ECO:0000313" key="4">
    <source>
        <dbReference type="Proteomes" id="UP001642464"/>
    </source>
</evidence>
<gene>
    <name evidence="3" type="ORF">SCF082_LOCUS33600</name>
</gene>
<dbReference type="Gene3D" id="3.20.90.10">
    <property type="entry name" value="Tubby Protein, Chain A"/>
    <property type="match status" value="1"/>
</dbReference>
<dbReference type="Proteomes" id="UP001642464">
    <property type="component" value="Unassembled WGS sequence"/>
</dbReference>
<organism evidence="3 4">
    <name type="scientific">Durusdinium trenchii</name>
    <dbReference type="NCBI Taxonomy" id="1381693"/>
    <lineage>
        <taxon>Eukaryota</taxon>
        <taxon>Sar</taxon>
        <taxon>Alveolata</taxon>
        <taxon>Dinophyceae</taxon>
        <taxon>Suessiales</taxon>
        <taxon>Symbiodiniaceae</taxon>
        <taxon>Durusdinium</taxon>
    </lineage>
</organism>
<proteinExistence type="inferred from homology"/>
<comment type="similarity">
    <text evidence="1">Belongs to the TUB family.</text>
</comment>
<dbReference type="EMBL" id="CAXAMM010030002">
    <property type="protein sequence ID" value="CAK9065776.1"/>
    <property type="molecule type" value="Genomic_DNA"/>
</dbReference>
<evidence type="ECO:0000259" key="2">
    <source>
        <dbReference type="Pfam" id="PF01167"/>
    </source>
</evidence>
<dbReference type="Pfam" id="PF01167">
    <property type="entry name" value="Tub"/>
    <property type="match status" value="1"/>
</dbReference>
<evidence type="ECO:0000313" key="3">
    <source>
        <dbReference type="EMBL" id="CAK9065776.1"/>
    </source>
</evidence>
<feature type="domain" description="Tubby C-terminal" evidence="2">
    <location>
        <begin position="98"/>
        <end position="344"/>
    </location>
</feature>
<comment type="caution">
    <text evidence="3">The sequence shown here is derived from an EMBL/GenBank/DDBJ whole genome shotgun (WGS) entry which is preliminary data.</text>
</comment>
<dbReference type="InterPro" id="IPR025659">
    <property type="entry name" value="Tubby-like_C"/>
</dbReference>
<protein>
    <submittedName>
        <fullName evidence="3">Tubby protein homolog</fullName>
    </submittedName>
</protein>
<dbReference type="PANTHER" id="PTHR16517">
    <property type="entry name" value="TUBBY-RELATED"/>
    <property type="match status" value="1"/>
</dbReference>
<dbReference type="PRINTS" id="PR01573">
    <property type="entry name" value="SUPERTUBBY"/>
</dbReference>
<keyword evidence="4" id="KW-1185">Reference proteome</keyword>
<evidence type="ECO:0000256" key="1">
    <source>
        <dbReference type="ARBA" id="ARBA00007129"/>
    </source>
</evidence>
<dbReference type="InterPro" id="IPR000007">
    <property type="entry name" value="Tubby_C"/>
</dbReference>
<sequence length="350" mass="39264">MCPRLTVAGFAEHVPPLRSLSVREDMEGLVAPNPLTAEELKDASRRAGKILLKKHGVVAHWLRRWTRRGFQRSLILGQAVVPPEPCRGALELKSFLLNPSPKPAGMIECRIIRDKGGLSKLFPKYILETDAGVFLMAAKKQKNNKTSKYVITMSKTDDSGKDEEAFLGKLRSNFLGLEFMAYGEGMNPKKIDSSMSQVHALQLTRQELLAVQYSSSLWGTKPRGPRKMGAVIPKVQPNGERLVCRTLHPDTEGLVALQKANNTSHIHTFHNKPPKWNEQVGAFVLNFNKRVTQASVKNFQLTTVDDPDTVFLQFGRVGKDVFNMDFRFPFSPFQAFAICLSSFDYKLCCE</sequence>
<dbReference type="PANTHER" id="PTHR16517:SF7">
    <property type="entry name" value="PROTEIN KING TUBBY"/>
    <property type="match status" value="1"/>
</dbReference>
<reference evidence="3 4" key="1">
    <citation type="submission" date="2024-02" db="EMBL/GenBank/DDBJ databases">
        <authorList>
            <person name="Chen Y."/>
            <person name="Shah S."/>
            <person name="Dougan E. K."/>
            <person name="Thang M."/>
            <person name="Chan C."/>
        </authorList>
    </citation>
    <scope>NUCLEOTIDE SEQUENCE [LARGE SCALE GENOMIC DNA]</scope>
</reference>
<name>A0ABP0NQB1_9DINO</name>
<dbReference type="SUPFAM" id="SSF54518">
    <property type="entry name" value="Tubby C-terminal domain-like"/>
    <property type="match status" value="1"/>
</dbReference>